<dbReference type="InterPro" id="IPR025923">
    <property type="entry name" value="YodL-like_dom"/>
</dbReference>
<evidence type="ECO:0000313" key="5">
    <source>
        <dbReference type="Proteomes" id="UP000886785"/>
    </source>
</evidence>
<dbReference type="GO" id="GO:0005524">
    <property type="term" value="F:ATP binding"/>
    <property type="evidence" value="ECO:0007669"/>
    <property type="project" value="InterPro"/>
</dbReference>
<feature type="domain" description="Helicase C-terminal" evidence="3">
    <location>
        <begin position="2659"/>
        <end position="2838"/>
    </location>
</feature>
<protein>
    <submittedName>
        <fullName evidence="4">DEAD/DEAH box helicase family protein</fullName>
    </submittedName>
</protein>
<dbReference type="PRINTS" id="PR00507">
    <property type="entry name" value="N12N6MTFRASE"/>
</dbReference>
<dbReference type="EMBL" id="DVHF01000039">
    <property type="protein sequence ID" value="HIR56715.1"/>
    <property type="molecule type" value="Genomic_DNA"/>
</dbReference>
<dbReference type="InterPro" id="IPR054203">
    <property type="entry name" value="DUF6908"/>
</dbReference>
<dbReference type="Pfam" id="PF00271">
    <property type="entry name" value="Helicase_C"/>
    <property type="match status" value="1"/>
</dbReference>
<dbReference type="GO" id="GO:0016787">
    <property type="term" value="F:hydrolase activity"/>
    <property type="evidence" value="ECO:0007669"/>
    <property type="project" value="InterPro"/>
</dbReference>
<sequence length="3091" mass="349856">MVAETRGTGNGTGSGPESTDQRGNEGSDPGTDIRITDSLAYQLLDRLKTDCNYFLGAGGRSEKHLWAGNVRDQIAKMRELYADLPEKPDWITAEDIDSYAQRMAPPYRVTVYHHLENGFDDKFDYQTIEEAERAAQMYVNSTMEGEDGFAYDGAGVYDLQEGRWLHIVGDFPDERAIEQSAQAVADRESGEQITFAESSEAEAQAERAPLGPSPTVREIYEHYKPIVRDLVLSDTAYQNACRNSDEENAVIEGAEAVKRAVLQVSDPQFMRLYYDLTGFHNNLHQEIFDETYPLLSETPQEITSGTEPQAAASDNTLTDLEKRALEIAGQYKDLPLQNKIDIIAQTFGCIHGEIRTSPCAGRWRGTSDISIHFDNGAALFIGNHLTPKAKTVKVQTECVDSALIRYNPEIVQATKEAALPMLLQREVKDNEIAAQKDLKPYTLLNVEFNDSATEKNGSYLGWYYVTLAVDGKICTHLETGLNHAIADGKVSDTPTRPDYFTAGALKETDVDYVFDNVGFSSASTLYTLPLRKDVRERAEKTLAERERARSIPEQLEQRDPLSDPYQTGDMVYIDDTEYQISRLDGDYIELLDVSADYPTPRMETRESFEHAILKDARNGAITEYLSAELELFDSDMQDILSEGLLSYRDKQYISLWIKNGLGNTPIAQRLSERFAGTVDSMELVTGETADYRATTTGIEVEILREDGSTAATLQTSWQEISGALRAFYIRESDGFTHDPVIEMASLKGTPIYRAGDEVTLPIGDREIKGTIGYVGETDVRVDTGSYSWSHETINRKDFDEALRRDERNAGLFSIPEKDIFEIYQLKDGTETRDYRWLPYDALKAEGLDLNRQNYRLVYAAPLAPDTTLESIFTQFNIDHPADFHGHSLSVSDIVVLHQNGQDTAHYVDSIGFTSVPEFLRDSPQLPTPDRRESGSDPENGVQMSFFGTENEQASPAFSQQEIDTVLRMGGNTDRLRERVITVFEKQKSFPEIVSDLRTLYHGGNGFLMENGRIAAWYDIDGIRLSRGGSARYDTSAQILSWQDAAERIEQLLEDGQFAAQKELADADGFERSRLARDVWDLYRDFSEEGRTAGYLPCLSENPGHGFPEGSAWLTDKLQDPDFRAALLVEYQQFLDAYQSNRNILRFRHRNADSLLKDLRDLDLPRRFFAPGLIEIPPIQQFITEDEIDAALSAGSNFSDSKNRVFNFFTGESTDKEKADFLKREYGTGGRSHALSDAAYSGEDHDSRGLRYSKRDCPDVRLTWDRAAKRIDGLIRAGRYLTGQETTEREKNQAPVSRVGDAITVGSEPAHEISVTVSDSEYEAIQQAVPEKPKPPKTAAGRNFAAFAALFPDIVDRQYSYLRLQAGESMMPLTIEWIGENEISVSHHYIQEGDLMYDPEITYLIDTDAGTMEALTYQQDNMGMYQDVYENPDAPNQVLRASLNGFTGTWFRNIRAQGYVRERAVRSIDGEDVNFLVPAEEASRQEPELSSSPAEAPQAENFRITAENYDTTPKQKYRANAEAIRTVKTLETEGRTATPEEQEILSRYSGWGGIPQAFDPDAKGWETEYEELSGLLTPEEYRAARESSLTSFYTPPSVIRAVYSALENMGFASGKILEPSCGVGRFFGLLPESMTKSQLYGVELDSVTGRIAKHLYPNADIRIQGFEKTDFPDNFFDIAVGNIPFGGYQVPDPRYDAERFLVHDYFFARTLDKVRPGGIIAYVTSSGTLDKQDESARRYIAQRARLLGAVRLPYTSMLKDGGTEVTADILFLQKLDTPSRDELEWLHVGQTEDGITLNRYFISHPDMMMGTMGYSKHRMYGREGQTALFPAENWEEKLAEAVRSIHGQYVPALPSPDVLEKRLEIPMDGIRMYGYTVRNGKLYLREPDGFIEREKINAAQLVRAEGLIRIRDAARRLIDAESNDLPDGEIESRRRELNVVYDAFVQKHGAINEHKNGFFREDADFALLCGLEIQNEKEKTFSKADIFTKRTIRAYRVPEHTDSVIEALQIALNQRGYVDLDYISKLTGKPAEDVLDALKGVIYKNPETERYETSDEYLSGNVRRKLRIARFAAESDSAYSENVDALEKVQPKDLTADEIELQMGSTLFTPQDIKDFLVETLEPTTYMKSQLDVTYIPEIDRWEVFVPGVLARNHIPATKTYGTKRVHAYDLAEQALNKKIPTVRDKYGNTYVVNQEETTAARNAQKKIIEGFQAWMYRDPQRRDRIVRKYNEKFNSVVQREFDGSYLTFSGMNPAITLREHQKNAVARGLARDNLLLAHCVGAGKTYTMTAIAMESKRLGLSNKTMIVVPGHLLYQWGGAITRLYPGAKVLIATKDDFEKKKRQRFTARIAYGDYDIIVMSHSGFGKIGVSEQMQTEQIREEMDAVDNAIDSFALRSTSAERLTVKQLERRKKQLEATLEKLSARSKKDDLLDFEQLGIDTLMVDESDEFKNLMITTKMGNVSGISQEYVQKTMDMYLKCRCLAKANGGEKGVVFATGTPISNSMAELYSLQRYLRPDVLKETGVYNFDAWASTFGKIIESFELSPDGKTYRYKSRFGQFTNLPELFSMYWQFADVKTREMLNLPIPKKEMETIVAQPSMDQKALVQDIAEHFEAIHSGSKEYNALEETGRGRRGALDMRLLDPDAEDFPGSKVNLCVKKVFEIWEKTKENRSTQLVFCDLSTPKKENSDGFDDIYHDIRRKLVGMGIPSGEIAFIHDADGDKQKDDLFEKVRRGDVRILMGSTFKMGAGMNVQDKIIALHHLDAPWRPKDLEQREGRALRVGNENESVSIYKYVTTGTFDAYMWQMLEQKWNFVSQIQRNEIVQRTAADIDPTMLDYMTVKMLATDDPRVREREELRVRVTELRQLKSHHISEQKEMNHLIKRIPKDIAAYREDAKNYQIDIQTRNNFPMDAPFILKGISVTGQKAGQLLLDLSTSAEQRKIGSYRGFDLLAFQSQICVSGASNSWISAETASGTLTKIRNVLDSFEQREERAQNEIKKLELSLSQLELEVQKPFEYEQELNEKVSRLTDLDMQLQAEAGSNKQVFVDGEEVGGSDAPERRKTLEEELREITARPASYEKNQAKEVMEFAR</sequence>
<dbReference type="InterPro" id="IPR029063">
    <property type="entry name" value="SAM-dependent_MTases_sf"/>
</dbReference>
<organism evidence="4 5">
    <name type="scientific">Candidatus Gallacutalibacter pullicola</name>
    <dbReference type="NCBI Taxonomy" id="2840830"/>
    <lineage>
        <taxon>Bacteria</taxon>
        <taxon>Bacillati</taxon>
        <taxon>Bacillota</taxon>
        <taxon>Clostridia</taxon>
        <taxon>Eubacteriales</taxon>
        <taxon>Candidatus Gallacutalibacter</taxon>
    </lineage>
</organism>
<dbReference type="PANTHER" id="PTHR41313">
    <property type="entry name" value="ADENINE-SPECIFIC METHYLTRANSFERASE"/>
    <property type="match status" value="1"/>
</dbReference>
<name>A0A9D1DPN0_9FIRM</name>
<evidence type="ECO:0000259" key="3">
    <source>
        <dbReference type="PROSITE" id="PS51194"/>
    </source>
</evidence>
<feature type="coiled-coil region" evidence="1">
    <location>
        <begin position="2397"/>
        <end position="2424"/>
    </location>
</feature>
<feature type="region of interest" description="Disordered" evidence="2">
    <location>
        <begin position="541"/>
        <end position="566"/>
    </location>
</feature>
<dbReference type="SMART" id="SM00490">
    <property type="entry name" value="HELICc"/>
    <property type="match status" value="1"/>
</dbReference>
<dbReference type="Pfam" id="PF18824">
    <property type="entry name" value="LPD11"/>
    <property type="match status" value="1"/>
</dbReference>
<feature type="compositionally biased region" description="Basic and acidic residues" evidence="2">
    <location>
        <begin position="541"/>
        <end position="561"/>
    </location>
</feature>
<dbReference type="Proteomes" id="UP000886785">
    <property type="component" value="Unassembled WGS sequence"/>
</dbReference>
<accession>A0A9D1DPN0</accession>
<proteinExistence type="predicted"/>
<feature type="region of interest" description="Disordered" evidence="2">
    <location>
        <begin position="918"/>
        <end position="940"/>
    </location>
</feature>
<feature type="region of interest" description="Disordered" evidence="2">
    <location>
        <begin position="1"/>
        <end position="33"/>
    </location>
</feature>
<dbReference type="Pfam" id="PF14191">
    <property type="entry name" value="YodL"/>
    <property type="match status" value="1"/>
</dbReference>
<dbReference type="PANTHER" id="PTHR41313:SF1">
    <property type="entry name" value="DNA METHYLASE ADENINE-SPECIFIC DOMAIN-CONTAINING PROTEIN"/>
    <property type="match status" value="1"/>
</dbReference>
<gene>
    <name evidence="4" type="ORF">IAA54_03520</name>
</gene>
<keyword evidence="4" id="KW-0347">Helicase</keyword>
<dbReference type="SUPFAM" id="SSF53335">
    <property type="entry name" value="S-adenosyl-L-methionine-dependent methyltransferases"/>
    <property type="match status" value="1"/>
</dbReference>
<dbReference type="InterPro" id="IPR052933">
    <property type="entry name" value="DNA_Protect_Modify"/>
</dbReference>
<keyword evidence="4" id="KW-0547">Nucleotide-binding</keyword>
<dbReference type="GO" id="GO:0004386">
    <property type="term" value="F:helicase activity"/>
    <property type="evidence" value="ECO:0007669"/>
    <property type="project" value="UniProtKB-KW"/>
</dbReference>
<keyword evidence="4" id="KW-0378">Hydrolase</keyword>
<dbReference type="GO" id="GO:0003677">
    <property type="term" value="F:DNA binding"/>
    <property type="evidence" value="ECO:0007669"/>
    <property type="project" value="InterPro"/>
</dbReference>
<dbReference type="InterPro" id="IPR001650">
    <property type="entry name" value="Helicase_C-like"/>
</dbReference>
<dbReference type="Pfam" id="PF21849">
    <property type="entry name" value="DUF6908"/>
    <property type="match status" value="1"/>
</dbReference>
<feature type="region of interest" description="Disordered" evidence="2">
    <location>
        <begin position="1479"/>
        <end position="1499"/>
    </location>
</feature>
<evidence type="ECO:0000256" key="2">
    <source>
        <dbReference type="SAM" id="MobiDB-lite"/>
    </source>
</evidence>
<dbReference type="PROSITE" id="PS51194">
    <property type="entry name" value="HELICASE_CTER"/>
    <property type="match status" value="1"/>
</dbReference>
<dbReference type="InterPro" id="IPR014001">
    <property type="entry name" value="Helicase_ATP-bd"/>
</dbReference>
<feature type="coiled-coil region" evidence="1">
    <location>
        <begin position="2976"/>
        <end position="3010"/>
    </location>
</feature>
<dbReference type="InterPro" id="IPR006935">
    <property type="entry name" value="Helicase/UvrB_N"/>
</dbReference>
<comment type="caution">
    <text evidence="4">The sequence shown here is derived from an EMBL/GenBank/DDBJ whole genome shotgun (WGS) entry which is preliminary data.</text>
</comment>
<dbReference type="Gene3D" id="3.40.50.300">
    <property type="entry name" value="P-loop containing nucleotide triphosphate hydrolases"/>
    <property type="match status" value="2"/>
</dbReference>
<dbReference type="SUPFAM" id="SSF52540">
    <property type="entry name" value="P-loop containing nucleoside triphosphate hydrolases"/>
    <property type="match status" value="2"/>
</dbReference>
<dbReference type="Pfam" id="PF04851">
    <property type="entry name" value="ResIII"/>
    <property type="match status" value="1"/>
</dbReference>
<reference evidence="4" key="2">
    <citation type="journal article" date="2021" name="PeerJ">
        <title>Extensive microbial diversity within the chicken gut microbiome revealed by metagenomics and culture.</title>
        <authorList>
            <person name="Gilroy R."/>
            <person name="Ravi A."/>
            <person name="Getino M."/>
            <person name="Pursley I."/>
            <person name="Horton D.L."/>
            <person name="Alikhan N.F."/>
            <person name="Baker D."/>
            <person name="Gharbi K."/>
            <person name="Hall N."/>
            <person name="Watson M."/>
            <person name="Adriaenssens E.M."/>
            <person name="Foster-Nyarko E."/>
            <person name="Jarju S."/>
            <person name="Secka A."/>
            <person name="Antonio M."/>
            <person name="Oren A."/>
            <person name="Chaudhuri R.R."/>
            <person name="La Ragione R."/>
            <person name="Hildebrand F."/>
            <person name="Pallen M.J."/>
        </authorList>
    </citation>
    <scope>NUCLEOTIDE SEQUENCE</scope>
    <source>
        <strain evidence="4">ChiSjej1B19-7085</strain>
    </source>
</reference>
<reference evidence="4" key="1">
    <citation type="submission" date="2020-10" db="EMBL/GenBank/DDBJ databases">
        <authorList>
            <person name="Gilroy R."/>
        </authorList>
    </citation>
    <scope>NUCLEOTIDE SEQUENCE</scope>
    <source>
        <strain evidence="4">ChiSjej1B19-7085</strain>
    </source>
</reference>
<dbReference type="InterPro" id="IPR040789">
    <property type="entry name" value="LPD11"/>
</dbReference>
<keyword evidence="1" id="KW-0175">Coiled coil</keyword>
<evidence type="ECO:0000313" key="4">
    <source>
        <dbReference type="EMBL" id="HIR56715.1"/>
    </source>
</evidence>
<dbReference type="Gene3D" id="3.40.50.150">
    <property type="entry name" value="Vaccinia Virus protein VP39"/>
    <property type="match status" value="1"/>
</dbReference>
<dbReference type="SMART" id="SM00487">
    <property type="entry name" value="DEXDc"/>
    <property type="match status" value="1"/>
</dbReference>
<keyword evidence="4" id="KW-0067">ATP-binding</keyword>
<dbReference type="InterPro" id="IPR027417">
    <property type="entry name" value="P-loop_NTPase"/>
</dbReference>
<evidence type="ECO:0000256" key="1">
    <source>
        <dbReference type="SAM" id="Coils"/>
    </source>
</evidence>